<dbReference type="EMBL" id="AGUE01000132">
    <property type="protein sequence ID" value="EHK98988.1"/>
    <property type="molecule type" value="Genomic_DNA"/>
</dbReference>
<keyword evidence="4 5" id="KW-0472">Membrane</keyword>
<keyword evidence="2 5" id="KW-0812">Transmembrane</keyword>
<reference evidence="6 7" key="1">
    <citation type="journal article" date="2012" name="Eukaryot. Cell">
        <title>Genome sequence of the fungus Glarea lozoyensis: the first genome sequence of a species from the Helotiaceae family.</title>
        <authorList>
            <person name="Youssar L."/>
            <person name="Gruening B.A."/>
            <person name="Erxleben A."/>
            <person name="Guenther S."/>
            <person name="Huettel W."/>
        </authorList>
    </citation>
    <scope>NUCLEOTIDE SEQUENCE [LARGE SCALE GENOMIC DNA]</scope>
    <source>
        <strain evidence="7">ATCC 74030 / MF5533</strain>
    </source>
</reference>
<dbReference type="PANTHER" id="PTHR48022">
    <property type="entry name" value="PLASTIDIC GLUCOSE TRANSPORTER 4"/>
    <property type="match status" value="1"/>
</dbReference>
<evidence type="ECO:0000313" key="6">
    <source>
        <dbReference type="EMBL" id="EHK98988.1"/>
    </source>
</evidence>
<keyword evidence="7" id="KW-1185">Reference proteome</keyword>
<dbReference type="SUPFAM" id="SSF103473">
    <property type="entry name" value="MFS general substrate transporter"/>
    <property type="match status" value="1"/>
</dbReference>
<dbReference type="HOGENOM" id="CLU_1156491_0_0_1"/>
<evidence type="ECO:0000256" key="1">
    <source>
        <dbReference type="ARBA" id="ARBA00004141"/>
    </source>
</evidence>
<dbReference type="InterPro" id="IPR036259">
    <property type="entry name" value="MFS_trans_sf"/>
</dbReference>
<dbReference type="InterPro" id="IPR005829">
    <property type="entry name" value="Sugar_transporter_CS"/>
</dbReference>
<evidence type="ECO:0000256" key="5">
    <source>
        <dbReference type="SAM" id="Phobius"/>
    </source>
</evidence>
<feature type="transmembrane region" description="Helical" evidence="5">
    <location>
        <begin position="150"/>
        <end position="170"/>
    </location>
</feature>
<proteinExistence type="predicted"/>
<dbReference type="AlphaFoldDB" id="H0ER25"/>
<dbReference type="PROSITE" id="PS00216">
    <property type="entry name" value="SUGAR_TRANSPORT_1"/>
    <property type="match status" value="1"/>
</dbReference>
<keyword evidence="3 5" id="KW-1133">Transmembrane helix</keyword>
<organism evidence="6 7">
    <name type="scientific">Glarea lozoyensis (strain ATCC 74030 / MF5533)</name>
    <dbReference type="NCBI Taxonomy" id="1104152"/>
    <lineage>
        <taxon>Eukaryota</taxon>
        <taxon>Fungi</taxon>
        <taxon>Dikarya</taxon>
        <taxon>Ascomycota</taxon>
        <taxon>Pezizomycotina</taxon>
        <taxon>Leotiomycetes</taxon>
        <taxon>Helotiales</taxon>
        <taxon>Helotiaceae</taxon>
        <taxon>Glarea</taxon>
    </lineage>
</organism>
<dbReference type="InterPro" id="IPR050360">
    <property type="entry name" value="MFS_Sugar_Transporters"/>
</dbReference>
<feature type="transmembrane region" description="Helical" evidence="5">
    <location>
        <begin position="121"/>
        <end position="144"/>
    </location>
</feature>
<comment type="caution">
    <text evidence="6">The sequence shown here is derived from an EMBL/GenBank/DDBJ whole genome shotgun (WGS) entry which is preliminary data.</text>
</comment>
<comment type="subcellular location">
    <subcellularLocation>
        <location evidence="1">Membrane</location>
        <topology evidence="1">Multi-pass membrane protein</topology>
    </subcellularLocation>
</comment>
<accession>H0ER25</accession>
<dbReference type="OrthoDB" id="2241241at2759"/>
<dbReference type="GO" id="GO:0016020">
    <property type="term" value="C:membrane"/>
    <property type="evidence" value="ECO:0007669"/>
    <property type="project" value="UniProtKB-SubCell"/>
</dbReference>
<dbReference type="GO" id="GO:0005351">
    <property type="term" value="F:carbohydrate:proton symporter activity"/>
    <property type="evidence" value="ECO:0007669"/>
    <property type="project" value="TreeGrafter"/>
</dbReference>
<dbReference type="InParanoid" id="H0ER25"/>
<dbReference type="Pfam" id="PF00083">
    <property type="entry name" value="Sugar_tr"/>
    <property type="match status" value="1"/>
</dbReference>
<dbReference type="Proteomes" id="UP000005446">
    <property type="component" value="Unassembled WGS sequence"/>
</dbReference>
<evidence type="ECO:0000256" key="3">
    <source>
        <dbReference type="ARBA" id="ARBA00022989"/>
    </source>
</evidence>
<protein>
    <submittedName>
        <fullName evidence="6">Putative high-affinity hexose transporter ght7</fullName>
    </submittedName>
</protein>
<evidence type="ECO:0000313" key="7">
    <source>
        <dbReference type="Proteomes" id="UP000005446"/>
    </source>
</evidence>
<name>H0ER25_GLAL7</name>
<feature type="transmembrane region" description="Helical" evidence="5">
    <location>
        <begin position="51"/>
        <end position="71"/>
    </location>
</feature>
<dbReference type="Gene3D" id="1.20.1250.20">
    <property type="entry name" value="MFS general substrate transporter like domains"/>
    <property type="match status" value="2"/>
</dbReference>
<dbReference type="InterPro" id="IPR005828">
    <property type="entry name" value="MFS_sugar_transport-like"/>
</dbReference>
<evidence type="ECO:0000256" key="4">
    <source>
        <dbReference type="ARBA" id="ARBA00023136"/>
    </source>
</evidence>
<sequence>MGVFVSIGGFVFGYDTGQISGFLGMKDFKERFGQRDSVGDGYHFSNVRSGLIVALLSIGTLMGALTAGPVADRIGRKWSISAWCIMLHVGLIVQMTAEQPKWYQIWTICAELYPSRYRSKAMGISTAANWFWNFLLAFFTPFIVGDIDFRYGYIFASCLFLAAATVYFFVIEGRGRTLEEIDTMYLLHVDPRKSAGWVAPPPDQLITTEKLVSGGVEAGVPNLEAVNKETAPGPTTTHNE</sequence>
<evidence type="ECO:0000256" key="2">
    <source>
        <dbReference type="ARBA" id="ARBA00022692"/>
    </source>
</evidence>
<dbReference type="PANTHER" id="PTHR48022:SF91">
    <property type="entry name" value="MAJOR FACILITATOR SUPERFAMILY (MFS) PROFILE DOMAIN-CONTAINING PROTEIN-RELATED"/>
    <property type="match status" value="1"/>
</dbReference>
<gene>
    <name evidence="6" type="ORF">M7I_5139</name>
</gene>